<dbReference type="SUPFAM" id="SSF57016">
    <property type="entry name" value="Plant lectins/antimicrobial peptides"/>
    <property type="match status" value="1"/>
</dbReference>
<keyword evidence="14" id="KW-1015">Disulfide bond</keyword>
<feature type="domain" description="LysM" evidence="18">
    <location>
        <begin position="357"/>
        <end position="405"/>
    </location>
</feature>
<dbReference type="Proteomes" id="UP000777438">
    <property type="component" value="Unassembled WGS sequence"/>
</dbReference>
<keyword evidence="11 15" id="KW-0326">Glycosidase</keyword>
<dbReference type="EC" id="3.2.1.14" evidence="4"/>
<gene>
    <name evidence="20" type="ORF">B0T10DRAFT_492188</name>
</gene>
<dbReference type="Pfam" id="PF00704">
    <property type="entry name" value="Glyco_hydro_18"/>
    <property type="match status" value="1"/>
</dbReference>
<evidence type="ECO:0000256" key="5">
    <source>
        <dbReference type="ARBA" id="ARBA00022525"/>
    </source>
</evidence>
<dbReference type="Pfam" id="PF00187">
    <property type="entry name" value="Chitin_bind_1"/>
    <property type="match status" value="1"/>
</dbReference>
<proteinExistence type="inferred from homology"/>
<dbReference type="SMART" id="SM00636">
    <property type="entry name" value="Glyco_18"/>
    <property type="match status" value="1"/>
</dbReference>
<dbReference type="InterPro" id="IPR001002">
    <property type="entry name" value="Chitin-bd_1"/>
</dbReference>
<comment type="caution">
    <text evidence="14">Lacks conserved residue(s) required for the propagation of feature annotation.</text>
</comment>
<dbReference type="SMART" id="SM00257">
    <property type="entry name" value="LysM"/>
    <property type="match status" value="2"/>
</dbReference>
<feature type="domain" description="Chitin-binding type-1" evidence="17">
    <location>
        <begin position="418"/>
        <end position="491"/>
    </location>
</feature>
<dbReference type="Gene3D" id="3.30.60.10">
    <property type="entry name" value="Endochitinase-like"/>
    <property type="match status" value="1"/>
</dbReference>
<keyword evidence="10" id="KW-0119">Carbohydrate metabolism</keyword>
<keyword evidence="5" id="KW-0964">Secreted</keyword>
<keyword evidence="12" id="KW-0624">Polysaccharide degradation</keyword>
<dbReference type="InterPro" id="IPR011583">
    <property type="entry name" value="Chitinase_II/V-like_cat"/>
</dbReference>
<dbReference type="CDD" id="cd00118">
    <property type="entry name" value="LysM"/>
    <property type="match status" value="1"/>
</dbReference>
<evidence type="ECO:0000256" key="2">
    <source>
        <dbReference type="ARBA" id="ARBA00004613"/>
    </source>
</evidence>
<dbReference type="GO" id="GO:0008061">
    <property type="term" value="F:chitin binding"/>
    <property type="evidence" value="ECO:0007669"/>
    <property type="project" value="UniProtKB-UniRule"/>
</dbReference>
<evidence type="ECO:0000256" key="16">
    <source>
        <dbReference type="SAM" id="SignalP"/>
    </source>
</evidence>
<dbReference type="OrthoDB" id="73875at2759"/>
<feature type="chain" id="PRO_5040269287" description="chitinase" evidence="16">
    <location>
        <begin position="26"/>
        <end position="874"/>
    </location>
</feature>
<dbReference type="InterPro" id="IPR036861">
    <property type="entry name" value="Endochitinase-like_sf"/>
</dbReference>
<dbReference type="GO" id="GO:0005576">
    <property type="term" value="C:extracellular region"/>
    <property type="evidence" value="ECO:0007669"/>
    <property type="project" value="UniProtKB-SubCell"/>
</dbReference>
<dbReference type="GO" id="GO:0000272">
    <property type="term" value="P:polysaccharide catabolic process"/>
    <property type="evidence" value="ECO:0007669"/>
    <property type="project" value="UniProtKB-KW"/>
</dbReference>
<dbReference type="InterPro" id="IPR001223">
    <property type="entry name" value="Glyco_hydro18_cat"/>
</dbReference>
<dbReference type="AlphaFoldDB" id="A0A9P9ALR6"/>
<evidence type="ECO:0000256" key="6">
    <source>
        <dbReference type="ARBA" id="ARBA00022669"/>
    </source>
</evidence>
<keyword evidence="16" id="KW-0732">Signal</keyword>
<keyword evidence="8" id="KW-0146">Chitin degradation</keyword>
<comment type="similarity">
    <text evidence="3">Belongs to the glycosyl hydrolase 18 family. Chitinase class V subfamily.</text>
</comment>
<evidence type="ECO:0000256" key="4">
    <source>
        <dbReference type="ARBA" id="ARBA00012729"/>
    </source>
</evidence>
<feature type="disulfide bond" evidence="14">
    <location>
        <begin position="451"/>
        <end position="465"/>
    </location>
</feature>
<feature type="signal peptide" evidence="16">
    <location>
        <begin position="1"/>
        <end position="25"/>
    </location>
</feature>
<dbReference type="InterPro" id="IPR018371">
    <property type="entry name" value="Chitin-binding_1_CS"/>
</dbReference>
<reference evidence="20 21" key="1">
    <citation type="journal article" date="2021" name="Nat. Commun.">
        <title>Genetic determinants of endophytism in the Arabidopsis root mycobiome.</title>
        <authorList>
            <person name="Mesny F."/>
            <person name="Miyauchi S."/>
            <person name="Thiergart T."/>
            <person name="Pickel B."/>
            <person name="Atanasova L."/>
            <person name="Karlsson M."/>
            <person name="Huettel B."/>
            <person name="Barry K.W."/>
            <person name="Haridas S."/>
            <person name="Chen C."/>
            <person name="Bauer D."/>
            <person name="Andreopoulos W."/>
            <person name="Pangilinan J."/>
            <person name="LaButti K."/>
            <person name="Riley R."/>
            <person name="Lipzen A."/>
            <person name="Clum A."/>
            <person name="Drula E."/>
            <person name="Henrissat B."/>
            <person name="Kohler A."/>
            <person name="Grigoriev I.V."/>
            <person name="Martin F.M."/>
            <person name="Hacquard S."/>
        </authorList>
    </citation>
    <scope>NUCLEOTIDE SEQUENCE [LARGE SCALE GENOMIC DNA]</scope>
    <source>
        <strain evidence="20 21">MPI-CAGE-CH-0241</strain>
    </source>
</reference>
<evidence type="ECO:0000256" key="7">
    <source>
        <dbReference type="ARBA" id="ARBA00022801"/>
    </source>
</evidence>
<comment type="catalytic activity">
    <reaction evidence="1">
        <text>Random endo-hydrolysis of N-acetyl-beta-D-glucosaminide (1-&gt;4)-beta-linkages in chitin and chitodextrins.</text>
        <dbReference type="EC" id="3.2.1.14"/>
    </reaction>
</comment>
<dbReference type="CDD" id="cd02878">
    <property type="entry name" value="GH18_zymocin_alpha"/>
    <property type="match status" value="1"/>
</dbReference>
<dbReference type="PROSITE" id="PS00026">
    <property type="entry name" value="CHIT_BIND_I_1"/>
    <property type="match status" value="1"/>
</dbReference>
<evidence type="ECO:0000259" key="18">
    <source>
        <dbReference type="PROSITE" id="PS51782"/>
    </source>
</evidence>
<dbReference type="SUPFAM" id="SSF51445">
    <property type="entry name" value="(Trans)glycosidases"/>
    <property type="match status" value="1"/>
</dbReference>
<dbReference type="PROSITE" id="PS51782">
    <property type="entry name" value="LYSM"/>
    <property type="match status" value="2"/>
</dbReference>
<evidence type="ECO:0000256" key="11">
    <source>
        <dbReference type="ARBA" id="ARBA00023295"/>
    </source>
</evidence>
<feature type="domain" description="GH18" evidence="19">
    <location>
        <begin position="503"/>
        <end position="874"/>
    </location>
</feature>
<evidence type="ECO:0000256" key="13">
    <source>
        <dbReference type="ARBA" id="ARBA00044955"/>
    </source>
</evidence>
<evidence type="ECO:0000313" key="21">
    <source>
        <dbReference type="Proteomes" id="UP000777438"/>
    </source>
</evidence>
<dbReference type="Gene3D" id="3.10.50.10">
    <property type="match status" value="1"/>
</dbReference>
<sequence>MEFKSGCQSFFTLFLLLTLSSFVHSLDGVVDNGNLFSPLDEGCPQACSDVGSDPSKWTEIHSWGELSGCNEPMLFGLNILNPPSEFATMQTCSKASSPSRRDIDHALEQRADAPTISNNCGAETSTKKLPLTYGPSGVLVNGKDVAAGAELLAEYLVAEASCGPTILFAKSGSSVVGIYVGAEVQKSSAASLIRQSISRLNTGTQVVQVCDSVDKTAQTVGLFAVGAIKDLGSSQKALQAWTNGKCVDIQGQKSTGSINLGVLVPPKSQKRDVELRSRFQGVDNLLTPRADCKTIQVKSGDSCASLAKRCGVTSANFNKYNPKTNFCSTLAVNQYVCCSAGTLPDLSPKPQKDGTCYIYAIKAGDSCFTLASSYSITADLIRLYNKNTYGWAGCYRLELGQRICLSKGKGPMPKAVTGAVCGPQKPGTGKPASAKTGWDLVGLNPCPLKACCSGFGFCGITGEFCTNTTAKGGAPGTYAAGTAGCISNCGTNIVGNSKKPATFLNVGYFQSYNSERPCLNMDVTNLTSVKTAYTHMHFAFAGLTPGFRVSMTSTVRPQFDKFVAMKGTWKKVVSFGGWADSTDAATFQVYRDAMKAANRETFANNVMTFLKKYNIDGVDFDWEYPGATTNPGSSDSGSDASNYLQFLTLMRKKIGTSGKIMSVALPAAYWYLQPFAVDKMAPLVDYLVYMTYDLHGQWDYGNQYASPGCPSGNCLRSHVNKTETHDALAMITKAGVSPSKIVVGISSYGRSFRMADAKCTGPTCKFTGTFSKSNAEPGICTNYAGYLANAEITKIIADAKAGKKGVTAKTWYDSASDSDIMTYSTQGLGNVNWVAYMSDTTKKRRTDYIKSLNFAGTIDWAIDLQGWYSPMPTS</sequence>
<keyword evidence="6 14" id="KW-0147">Chitin-binding</keyword>
<evidence type="ECO:0000256" key="1">
    <source>
        <dbReference type="ARBA" id="ARBA00000822"/>
    </source>
</evidence>
<dbReference type="PROSITE" id="PS01095">
    <property type="entry name" value="GH18_1"/>
    <property type="match status" value="1"/>
</dbReference>
<dbReference type="PROSITE" id="PS50941">
    <property type="entry name" value="CHIT_BIND_I_2"/>
    <property type="match status" value="1"/>
</dbReference>
<evidence type="ECO:0000256" key="15">
    <source>
        <dbReference type="RuleBase" id="RU000489"/>
    </source>
</evidence>
<evidence type="ECO:0000256" key="10">
    <source>
        <dbReference type="ARBA" id="ARBA00023277"/>
    </source>
</evidence>
<evidence type="ECO:0000256" key="9">
    <source>
        <dbReference type="ARBA" id="ARBA00023026"/>
    </source>
</evidence>
<comment type="caution">
    <text evidence="20">The sequence shown here is derived from an EMBL/GenBank/DDBJ whole genome shotgun (WGS) entry which is preliminary data.</text>
</comment>
<dbReference type="Pfam" id="PF01476">
    <property type="entry name" value="LysM"/>
    <property type="match status" value="2"/>
</dbReference>
<dbReference type="PANTHER" id="PTHR47700">
    <property type="entry name" value="V CHITINASE, PUTATIVE (AFU_ORTHOLOGUE AFUA_6G13720)-RELATED"/>
    <property type="match status" value="1"/>
</dbReference>
<name>A0A9P9ALR6_9HYPO</name>
<comment type="subcellular location">
    <subcellularLocation>
        <location evidence="2">Secreted</location>
    </subcellularLocation>
</comment>
<dbReference type="Gene3D" id="3.10.350.10">
    <property type="entry name" value="LysM domain"/>
    <property type="match status" value="2"/>
</dbReference>
<dbReference type="InterPro" id="IPR018392">
    <property type="entry name" value="LysM"/>
</dbReference>
<evidence type="ECO:0000256" key="14">
    <source>
        <dbReference type="PROSITE-ProRule" id="PRU00261"/>
    </source>
</evidence>
<keyword evidence="21" id="KW-1185">Reference proteome</keyword>
<dbReference type="PANTHER" id="PTHR47700:SF2">
    <property type="entry name" value="CHITINASE"/>
    <property type="match status" value="1"/>
</dbReference>
<dbReference type="Gene3D" id="3.20.20.80">
    <property type="entry name" value="Glycosidases"/>
    <property type="match status" value="1"/>
</dbReference>
<dbReference type="GO" id="GO:0006032">
    <property type="term" value="P:chitin catabolic process"/>
    <property type="evidence" value="ECO:0007669"/>
    <property type="project" value="UniProtKB-KW"/>
</dbReference>
<dbReference type="GO" id="GO:0008843">
    <property type="term" value="F:endochitinase activity"/>
    <property type="evidence" value="ECO:0007669"/>
    <property type="project" value="UniProtKB-EC"/>
</dbReference>
<protein>
    <recommendedName>
        <fullName evidence="4">chitinase</fullName>
        <ecNumber evidence="4">3.2.1.14</ecNumber>
    </recommendedName>
</protein>
<dbReference type="EMBL" id="JAGPYM010000018">
    <property type="protein sequence ID" value="KAH6885210.1"/>
    <property type="molecule type" value="Genomic_DNA"/>
</dbReference>
<evidence type="ECO:0000313" key="20">
    <source>
        <dbReference type="EMBL" id="KAH6885210.1"/>
    </source>
</evidence>
<organism evidence="20 21">
    <name type="scientific">Thelonectria olida</name>
    <dbReference type="NCBI Taxonomy" id="1576542"/>
    <lineage>
        <taxon>Eukaryota</taxon>
        <taxon>Fungi</taxon>
        <taxon>Dikarya</taxon>
        <taxon>Ascomycota</taxon>
        <taxon>Pezizomycotina</taxon>
        <taxon>Sordariomycetes</taxon>
        <taxon>Hypocreomycetidae</taxon>
        <taxon>Hypocreales</taxon>
        <taxon>Nectriaceae</taxon>
        <taxon>Thelonectria</taxon>
    </lineage>
</organism>
<dbReference type="InterPro" id="IPR017853">
    <property type="entry name" value="GH"/>
</dbReference>
<dbReference type="CDD" id="cd00035">
    <property type="entry name" value="ChtBD1"/>
    <property type="match status" value="1"/>
</dbReference>
<dbReference type="InterPro" id="IPR053214">
    <property type="entry name" value="LysM12-like"/>
</dbReference>
<accession>A0A9P9ALR6</accession>
<dbReference type="InterPro" id="IPR001579">
    <property type="entry name" value="Glyco_hydro_18_chit_AS"/>
</dbReference>
<dbReference type="PROSITE" id="PS51910">
    <property type="entry name" value="GH18_2"/>
    <property type="match status" value="1"/>
</dbReference>
<evidence type="ECO:0000259" key="19">
    <source>
        <dbReference type="PROSITE" id="PS51910"/>
    </source>
</evidence>
<feature type="domain" description="LysM" evidence="18">
    <location>
        <begin position="293"/>
        <end position="338"/>
    </location>
</feature>
<evidence type="ECO:0000256" key="8">
    <source>
        <dbReference type="ARBA" id="ARBA00023024"/>
    </source>
</evidence>
<feature type="disulfide bond" evidence="14">
    <location>
        <begin position="446"/>
        <end position="458"/>
    </location>
</feature>
<dbReference type="SUPFAM" id="SSF54106">
    <property type="entry name" value="LysM domain"/>
    <property type="match status" value="2"/>
</dbReference>
<evidence type="ECO:0000256" key="12">
    <source>
        <dbReference type="ARBA" id="ARBA00023326"/>
    </source>
</evidence>
<dbReference type="InterPro" id="IPR029070">
    <property type="entry name" value="Chitinase_insertion_sf"/>
</dbReference>
<evidence type="ECO:0000256" key="3">
    <source>
        <dbReference type="ARBA" id="ARBA00008682"/>
    </source>
</evidence>
<keyword evidence="7 15" id="KW-0378">Hydrolase</keyword>
<feature type="disulfide bond" evidence="14">
    <location>
        <begin position="485"/>
        <end position="489"/>
    </location>
</feature>
<dbReference type="InterPro" id="IPR036779">
    <property type="entry name" value="LysM_dom_sf"/>
</dbReference>
<comment type="similarity">
    <text evidence="13">Belongs to the secreted LysM effector family.</text>
</comment>
<evidence type="ECO:0000259" key="17">
    <source>
        <dbReference type="PROSITE" id="PS50941"/>
    </source>
</evidence>
<keyword evidence="9" id="KW-0843">Virulence</keyword>
<dbReference type="SUPFAM" id="SSF54556">
    <property type="entry name" value="Chitinase insertion domain"/>
    <property type="match status" value="1"/>
</dbReference>